<reference evidence="2" key="1">
    <citation type="submission" date="2016-10" db="EMBL/GenBank/DDBJ databases">
        <authorList>
            <person name="Varghese N."/>
            <person name="Submissions S."/>
        </authorList>
    </citation>
    <scope>NUCLEOTIDE SEQUENCE [LARGE SCALE GENOMIC DNA]</scope>
    <source>
        <strain evidence="2">ATCC 700689</strain>
    </source>
</reference>
<protein>
    <recommendedName>
        <fullName evidence="3">Homeodomain-like domain-containing protein</fullName>
    </recommendedName>
</protein>
<dbReference type="OrthoDB" id="6895098at2"/>
<dbReference type="EMBL" id="FNCO01000014">
    <property type="protein sequence ID" value="SDI56663.1"/>
    <property type="molecule type" value="Genomic_DNA"/>
</dbReference>
<sequence>MIGESVPDQHKQVIAHLSAQIEHYLATGHRIEVVPAGKSGEVPFTAIGNHPKNLKAKRDRHEPRVRELAAQGGTASAIATAVGIDSRTVRRIAKEHDITLAEPT</sequence>
<organism evidence="1 2">
    <name type="scientific">Pseudomonas abietaniphila</name>
    <dbReference type="NCBI Taxonomy" id="89065"/>
    <lineage>
        <taxon>Bacteria</taxon>
        <taxon>Pseudomonadati</taxon>
        <taxon>Pseudomonadota</taxon>
        <taxon>Gammaproteobacteria</taxon>
        <taxon>Pseudomonadales</taxon>
        <taxon>Pseudomonadaceae</taxon>
        <taxon>Pseudomonas</taxon>
    </lineage>
</organism>
<evidence type="ECO:0000313" key="1">
    <source>
        <dbReference type="EMBL" id="SDI56663.1"/>
    </source>
</evidence>
<proteinExistence type="predicted"/>
<name>A0A1G8LLZ7_9PSED</name>
<gene>
    <name evidence="1" type="ORF">SAMN05216605_114186</name>
</gene>
<evidence type="ECO:0008006" key="3">
    <source>
        <dbReference type="Google" id="ProtNLM"/>
    </source>
</evidence>
<evidence type="ECO:0000313" key="2">
    <source>
        <dbReference type="Proteomes" id="UP000182894"/>
    </source>
</evidence>
<accession>A0A1G8LLZ7</accession>
<dbReference type="Gene3D" id="1.10.10.60">
    <property type="entry name" value="Homeodomain-like"/>
    <property type="match status" value="1"/>
</dbReference>
<dbReference type="STRING" id="89065.SAMN05216605_114186"/>
<dbReference type="RefSeq" id="WP_074756499.1">
    <property type="nucleotide sequence ID" value="NZ_FNCO01000014.1"/>
</dbReference>
<dbReference type="Proteomes" id="UP000182894">
    <property type="component" value="Unassembled WGS sequence"/>
</dbReference>
<dbReference type="AlphaFoldDB" id="A0A1G8LLZ7"/>
<keyword evidence="2" id="KW-1185">Reference proteome</keyword>